<keyword evidence="2" id="KW-0472">Membrane</keyword>
<feature type="region of interest" description="Disordered" evidence="1">
    <location>
        <begin position="40"/>
        <end position="62"/>
    </location>
</feature>
<accession>A0A645C9Z0</accession>
<keyword evidence="2" id="KW-1133">Transmembrane helix</keyword>
<reference evidence="3" key="1">
    <citation type="submission" date="2019-08" db="EMBL/GenBank/DDBJ databases">
        <authorList>
            <person name="Kucharzyk K."/>
            <person name="Murdoch R.W."/>
            <person name="Higgins S."/>
            <person name="Loffler F."/>
        </authorList>
    </citation>
    <scope>NUCLEOTIDE SEQUENCE</scope>
</reference>
<protein>
    <submittedName>
        <fullName evidence="3">Uncharacterized protein</fullName>
    </submittedName>
</protein>
<proteinExistence type="predicted"/>
<name>A0A645C9Z0_9ZZZZ</name>
<sequence length="133" mass="14566">MSGLETNWRIFSLRLMDTSTGGPEGGSRCIVRLPAVTSLPRRPRRRDSISEATRSTTPRERASSAVMERLSVTIFSATSAFRFFSWARDLIWAARSFVIFFFMSVSGASFPDAITGWAAPTLVPGAIAATWAA</sequence>
<feature type="transmembrane region" description="Helical" evidence="2">
    <location>
        <begin position="90"/>
        <end position="108"/>
    </location>
</feature>
<comment type="caution">
    <text evidence="3">The sequence shown here is derived from an EMBL/GenBank/DDBJ whole genome shotgun (WGS) entry which is preliminary data.</text>
</comment>
<evidence type="ECO:0000256" key="1">
    <source>
        <dbReference type="SAM" id="MobiDB-lite"/>
    </source>
</evidence>
<keyword evidence="2" id="KW-0812">Transmembrane</keyword>
<organism evidence="3">
    <name type="scientific">bioreactor metagenome</name>
    <dbReference type="NCBI Taxonomy" id="1076179"/>
    <lineage>
        <taxon>unclassified sequences</taxon>
        <taxon>metagenomes</taxon>
        <taxon>ecological metagenomes</taxon>
    </lineage>
</organism>
<dbReference type="AlphaFoldDB" id="A0A645C9Z0"/>
<evidence type="ECO:0000313" key="3">
    <source>
        <dbReference type="EMBL" id="MPM73740.1"/>
    </source>
</evidence>
<gene>
    <name evidence="3" type="ORF">SDC9_120722</name>
</gene>
<evidence type="ECO:0000256" key="2">
    <source>
        <dbReference type="SAM" id="Phobius"/>
    </source>
</evidence>
<dbReference type="EMBL" id="VSSQ01025537">
    <property type="protein sequence ID" value="MPM73740.1"/>
    <property type="molecule type" value="Genomic_DNA"/>
</dbReference>